<evidence type="ECO:0000313" key="2">
    <source>
        <dbReference type="EMBL" id="BAS77348.1"/>
    </source>
</evidence>
<accession>A0A0P0VFP0</accession>
<feature type="non-terminal residue" evidence="2">
    <location>
        <position position="230"/>
    </location>
</feature>
<keyword evidence="3" id="KW-1185">Reference proteome</keyword>
<feature type="compositionally biased region" description="Low complexity" evidence="1">
    <location>
        <begin position="27"/>
        <end position="38"/>
    </location>
</feature>
<feature type="region of interest" description="Disordered" evidence="1">
    <location>
        <begin position="66"/>
        <end position="122"/>
    </location>
</feature>
<dbReference type="PaxDb" id="39947-A0A0P0VFP0"/>
<dbReference type="AlphaFoldDB" id="A0A0P0VFP0"/>
<feature type="compositionally biased region" description="Polar residues" evidence="1">
    <location>
        <begin position="150"/>
        <end position="165"/>
    </location>
</feature>
<reference evidence="2 3" key="3">
    <citation type="journal article" date="2013" name="Rice">
        <title>Improvement of the Oryza sativa Nipponbare reference genome using next generation sequence and optical map data.</title>
        <authorList>
            <person name="Kawahara Y."/>
            <person name="de la Bastide M."/>
            <person name="Hamilton J.P."/>
            <person name="Kanamori H."/>
            <person name="McCombie W.R."/>
            <person name="Ouyang S."/>
            <person name="Schwartz D.C."/>
            <person name="Tanaka T."/>
            <person name="Wu J."/>
            <person name="Zhou S."/>
            <person name="Childs K.L."/>
            <person name="Davidson R.M."/>
            <person name="Lin H."/>
            <person name="Quesada-Ocampo L."/>
            <person name="Vaillancourt B."/>
            <person name="Sakai H."/>
            <person name="Lee S.S."/>
            <person name="Kim J."/>
            <person name="Numa H."/>
            <person name="Itoh T."/>
            <person name="Buell C.R."/>
            <person name="Matsumoto T."/>
        </authorList>
    </citation>
    <scope>NUCLEOTIDE SEQUENCE [LARGE SCALE GENOMIC DNA]</scope>
    <source>
        <strain evidence="3">cv. Nipponbare</strain>
    </source>
</reference>
<gene>
    <name evidence="2" type="ordered locus">Os02g0185633</name>
    <name evidence="2" type="ORF">OSNPB_020185633</name>
</gene>
<dbReference type="FunCoup" id="A0A0P0VFP0">
    <property type="interactions" value="331"/>
</dbReference>
<feature type="region of interest" description="Disordered" evidence="1">
    <location>
        <begin position="150"/>
        <end position="171"/>
    </location>
</feature>
<organism evidence="2 3">
    <name type="scientific">Oryza sativa subsp. japonica</name>
    <name type="common">Rice</name>
    <dbReference type="NCBI Taxonomy" id="39947"/>
    <lineage>
        <taxon>Eukaryota</taxon>
        <taxon>Viridiplantae</taxon>
        <taxon>Streptophyta</taxon>
        <taxon>Embryophyta</taxon>
        <taxon>Tracheophyta</taxon>
        <taxon>Spermatophyta</taxon>
        <taxon>Magnoliopsida</taxon>
        <taxon>Liliopsida</taxon>
        <taxon>Poales</taxon>
        <taxon>Poaceae</taxon>
        <taxon>BOP clade</taxon>
        <taxon>Oryzoideae</taxon>
        <taxon>Oryzeae</taxon>
        <taxon>Oryzinae</taxon>
        <taxon>Oryza</taxon>
        <taxon>Oryza sativa</taxon>
    </lineage>
</organism>
<name>A0A0P0VFP0_ORYSJ</name>
<dbReference type="Proteomes" id="UP000059680">
    <property type="component" value="Chromosome 2"/>
</dbReference>
<sequence length="230" mass="24750">MPPMAPARRHDGNRSSRLNPEPILTMSASSSRNSSRRPNLSPIMARIVASVITAVIRSLTFTASPRGDAATAATRRRASSSRTRRNDRTRRAPSSSTTHSLRSWRHSAPYVANTTPSPSHRSRRVVGFHGRVANATSCVLMISLAASADEATTTGTSPSLSDMSGASSRRARSAMVRCTSGPRAMTWWRLPTSGSRHGPGGSLSAPLSPRRFAVNLTTMRASKRKQAHHA</sequence>
<dbReference type="InParanoid" id="A0A0P0VFP0"/>
<dbReference type="Gramene" id="Os02t0185633-00">
    <property type="protein sequence ID" value="Os02t0185633-00"/>
    <property type="gene ID" value="Os02g0185633"/>
</dbReference>
<protein>
    <submittedName>
        <fullName evidence="2">Os02g0185633 protein</fullName>
    </submittedName>
</protein>
<reference evidence="3" key="1">
    <citation type="journal article" date="2005" name="Nature">
        <title>The map-based sequence of the rice genome.</title>
        <authorList>
            <consortium name="International rice genome sequencing project (IRGSP)"/>
            <person name="Matsumoto T."/>
            <person name="Wu J."/>
            <person name="Kanamori H."/>
            <person name="Katayose Y."/>
            <person name="Fujisawa M."/>
            <person name="Namiki N."/>
            <person name="Mizuno H."/>
            <person name="Yamamoto K."/>
            <person name="Antonio B.A."/>
            <person name="Baba T."/>
            <person name="Sakata K."/>
            <person name="Nagamura Y."/>
            <person name="Aoki H."/>
            <person name="Arikawa K."/>
            <person name="Arita K."/>
            <person name="Bito T."/>
            <person name="Chiden Y."/>
            <person name="Fujitsuka N."/>
            <person name="Fukunaka R."/>
            <person name="Hamada M."/>
            <person name="Harada C."/>
            <person name="Hayashi A."/>
            <person name="Hijishita S."/>
            <person name="Honda M."/>
            <person name="Hosokawa S."/>
            <person name="Ichikawa Y."/>
            <person name="Idonuma A."/>
            <person name="Iijima M."/>
            <person name="Ikeda M."/>
            <person name="Ikeno M."/>
            <person name="Ito K."/>
            <person name="Ito S."/>
            <person name="Ito T."/>
            <person name="Ito Y."/>
            <person name="Ito Y."/>
            <person name="Iwabuchi A."/>
            <person name="Kamiya K."/>
            <person name="Karasawa W."/>
            <person name="Kurita K."/>
            <person name="Katagiri S."/>
            <person name="Kikuta A."/>
            <person name="Kobayashi H."/>
            <person name="Kobayashi N."/>
            <person name="Machita K."/>
            <person name="Maehara T."/>
            <person name="Masukawa M."/>
            <person name="Mizubayashi T."/>
            <person name="Mukai Y."/>
            <person name="Nagasaki H."/>
            <person name="Nagata Y."/>
            <person name="Naito S."/>
            <person name="Nakashima M."/>
            <person name="Nakama Y."/>
            <person name="Nakamichi Y."/>
            <person name="Nakamura M."/>
            <person name="Meguro A."/>
            <person name="Negishi M."/>
            <person name="Ohta I."/>
            <person name="Ohta T."/>
            <person name="Okamoto M."/>
            <person name="Ono N."/>
            <person name="Saji S."/>
            <person name="Sakaguchi M."/>
            <person name="Sakai K."/>
            <person name="Shibata M."/>
            <person name="Shimokawa T."/>
            <person name="Song J."/>
            <person name="Takazaki Y."/>
            <person name="Terasawa K."/>
            <person name="Tsugane M."/>
            <person name="Tsuji K."/>
            <person name="Ueda S."/>
            <person name="Waki K."/>
            <person name="Yamagata H."/>
            <person name="Yamamoto M."/>
            <person name="Yamamoto S."/>
            <person name="Yamane H."/>
            <person name="Yoshiki S."/>
            <person name="Yoshihara R."/>
            <person name="Yukawa K."/>
            <person name="Zhong H."/>
            <person name="Yano M."/>
            <person name="Yuan Q."/>
            <person name="Ouyang S."/>
            <person name="Liu J."/>
            <person name="Jones K.M."/>
            <person name="Gansberger K."/>
            <person name="Moffat K."/>
            <person name="Hill J."/>
            <person name="Bera J."/>
            <person name="Fadrosh D."/>
            <person name="Jin S."/>
            <person name="Johri S."/>
            <person name="Kim M."/>
            <person name="Overton L."/>
            <person name="Reardon M."/>
            <person name="Tsitrin T."/>
            <person name="Vuong H."/>
            <person name="Weaver B."/>
            <person name="Ciecko A."/>
            <person name="Tallon L."/>
            <person name="Jackson J."/>
            <person name="Pai G."/>
            <person name="Aken S.V."/>
            <person name="Utterback T."/>
            <person name="Reidmuller S."/>
            <person name="Feldblyum T."/>
            <person name="Hsiao J."/>
            <person name="Zismann V."/>
            <person name="Iobst S."/>
            <person name="de Vazeille A.R."/>
            <person name="Buell C.R."/>
            <person name="Ying K."/>
            <person name="Li Y."/>
            <person name="Lu T."/>
            <person name="Huang Y."/>
            <person name="Zhao Q."/>
            <person name="Feng Q."/>
            <person name="Zhang L."/>
            <person name="Zhu J."/>
            <person name="Weng Q."/>
            <person name="Mu J."/>
            <person name="Lu Y."/>
            <person name="Fan D."/>
            <person name="Liu Y."/>
            <person name="Guan J."/>
            <person name="Zhang Y."/>
            <person name="Yu S."/>
            <person name="Liu X."/>
            <person name="Zhang Y."/>
            <person name="Hong G."/>
            <person name="Han B."/>
            <person name="Choisne N."/>
            <person name="Demange N."/>
            <person name="Orjeda G."/>
            <person name="Samain S."/>
            <person name="Cattolico L."/>
            <person name="Pelletier E."/>
            <person name="Couloux A."/>
            <person name="Segurens B."/>
            <person name="Wincker P."/>
            <person name="D'Hont A."/>
            <person name="Scarpelli C."/>
            <person name="Weissenbach J."/>
            <person name="Salanoubat M."/>
            <person name="Quetier F."/>
            <person name="Yu Y."/>
            <person name="Kim H.R."/>
            <person name="Rambo T."/>
            <person name="Currie J."/>
            <person name="Collura K."/>
            <person name="Luo M."/>
            <person name="Yang T."/>
            <person name="Ammiraju J.S.S."/>
            <person name="Engler F."/>
            <person name="Soderlund C."/>
            <person name="Wing R.A."/>
            <person name="Palmer L.E."/>
            <person name="de la Bastide M."/>
            <person name="Spiegel L."/>
            <person name="Nascimento L."/>
            <person name="Zutavern T."/>
            <person name="O'Shaughnessy A."/>
            <person name="Dike S."/>
            <person name="Dedhia N."/>
            <person name="Preston R."/>
            <person name="Balija V."/>
            <person name="McCombie W.R."/>
            <person name="Chow T."/>
            <person name="Chen H."/>
            <person name="Chung M."/>
            <person name="Chen C."/>
            <person name="Shaw J."/>
            <person name="Wu H."/>
            <person name="Hsiao K."/>
            <person name="Chao Y."/>
            <person name="Chu M."/>
            <person name="Cheng C."/>
            <person name="Hour A."/>
            <person name="Lee P."/>
            <person name="Lin S."/>
            <person name="Lin Y."/>
            <person name="Liou J."/>
            <person name="Liu S."/>
            <person name="Hsing Y."/>
            <person name="Raghuvanshi S."/>
            <person name="Mohanty A."/>
            <person name="Bharti A.K."/>
            <person name="Gaur A."/>
            <person name="Gupta V."/>
            <person name="Kumar D."/>
            <person name="Ravi V."/>
            <person name="Vij S."/>
            <person name="Kapur A."/>
            <person name="Khurana P."/>
            <person name="Khurana P."/>
            <person name="Khurana J.P."/>
            <person name="Tyagi A.K."/>
            <person name="Gaikwad K."/>
            <person name="Singh A."/>
            <person name="Dalal V."/>
            <person name="Srivastava S."/>
            <person name="Dixit A."/>
            <person name="Pal A.K."/>
            <person name="Ghazi I.A."/>
            <person name="Yadav M."/>
            <person name="Pandit A."/>
            <person name="Bhargava A."/>
            <person name="Sureshbabu K."/>
            <person name="Batra K."/>
            <person name="Sharma T.R."/>
            <person name="Mohapatra T."/>
            <person name="Singh N.K."/>
            <person name="Messing J."/>
            <person name="Nelson A.B."/>
            <person name="Fuks G."/>
            <person name="Kavchok S."/>
            <person name="Keizer G."/>
            <person name="Linton E."/>
            <person name="Llaca V."/>
            <person name="Song R."/>
            <person name="Tanyolac B."/>
            <person name="Young S."/>
            <person name="Ho-Il K."/>
            <person name="Hahn J.H."/>
            <person name="Sangsakoo G."/>
            <person name="Vanavichit A."/>
            <person name="de Mattos Luiz.A.T."/>
            <person name="Zimmer P.D."/>
            <person name="Malone G."/>
            <person name="Dellagostin O."/>
            <person name="de Oliveira A.C."/>
            <person name="Bevan M."/>
            <person name="Bancroft I."/>
            <person name="Minx P."/>
            <person name="Cordum H."/>
            <person name="Wilson R."/>
            <person name="Cheng Z."/>
            <person name="Jin W."/>
            <person name="Jiang J."/>
            <person name="Leong S.A."/>
            <person name="Iwama H."/>
            <person name="Gojobori T."/>
            <person name="Itoh T."/>
            <person name="Niimura Y."/>
            <person name="Fujii Y."/>
            <person name="Habara T."/>
            <person name="Sakai H."/>
            <person name="Sato Y."/>
            <person name="Wilson G."/>
            <person name="Kumar K."/>
            <person name="McCouch S."/>
            <person name="Juretic N."/>
            <person name="Hoen D."/>
            <person name="Wright S."/>
            <person name="Bruskiewich R."/>
            <person name="Bureau T."/>
            <person name="Miyao A."/>
            <person name="Hirochika H."/>
            <person name="Nishikawa T."/>
            <person name="Kadowaki K."/>
            <person name="Sugiura M."/>
            <person name="Burr B."/>
            <person name="Sasaki T."/>
        </authorList>
    </citation>
    <scope>NUCLEOTIDE SEQUENCE [LARGE SCALE GENOMIC DNA]</scope>
    <source>
        <strain evidence="3">cv. Nipponbare</strain>
    </source>
</reference>
<feature type="compositionally biased region" description="Basic residues" evidence="1">
    <location>
        <begin position="74"/>
        <end position="83"/>
    </location>
</feature>
<feature type="region of interest" description="Disordered" evidence="1">
    <location>
        <begin position="1"/>
        <end position="38"/>
    </location>
</feature>
<reference evidence="2 3" key="2">
    <citation type="journal article" date="2013" name="Plant Cell Physiol.">
        <title>Rice Annotation Project Database (RAP-DB): an integrative and interactive database for rice genomics.</title>
        <authorList>
            <person name="Sakai H."/>
            <person name="Lee S.S."/>
            <person name="Tanaka T."/>
            <person name="Numa H."/>
            <person name="Kim J."/>
            <person name="Kawahara Y."/>
            <person name="Wakimoto H."/>
            <person name="Yang C.C."/>
            <person name="Iwamoto M."/>
            <person name="Abe T."/>
            <person name="Yamada Y."/>
            <person name="Muto A."/>
            <person name="Inokuchi H."/>
            <person name="Ikemura T."/>
            <person name="Matsumoto T."/>
            <person name="Sasaki T."/>
            <person name="Itoh T."/>
        </authorList>
    </citation>
    <scope>NUCLEOTIDE SEQUENCE [LARGE SCALE GENOMIC DNA]</scope>
    <source>
        <strain evidence="3">cv. Nipponbare</strain>
    </source>
</reference>
<evidence type="ECO:0000256" key="1">
    <source>
        <dbReference type="SAM" id="MobiDB-lite"/>
    </source>
</evidence>
<dbReference type="EMBL" id="AP014958">
    <property type="protein sequence ID" value="BAS77348.1"/>
    <property type="molecule type" value="Genomic_DNA"/>
</dbReference>
<proteinExistence type="predicted"/>
<evidence type="ECO:0000313" key="3">
    <source>
        <dbReference type="Proteomes" id="UP000059680"/>
    </source>
</evidence>